<feature type="transmembrane region" description="Helical" evidence="1">
    <location>
        <begin position="80"/>
        <end position="97"/>
    </location>
</feature>
<feature type="transmembrane region" description="Helical" evidence="1">
    <location>
        <begin position="126"/>
        <end position="145"/>
    </location>
</feature>
<feature type="domain" description="DUF1468" evidence="2">
    <location>
        <begin position="18"/>
        <end position="150"/>
    </location>
</feature>
<evidence type="ECO:0000313" key="4">
    <source>
        <dbReference type="Proteomes" id="UP000199382"/>
    </source>
</evidence>
<keyword evidence="4" id="KW-1185">Reference proteome</keyword>
<keyword evidence="1" id="KW-1133">Transmembrane helix</keyword>
<dbReference type="OrthoDB" id="5186924at2"/>
<evidence type="ECO:0000259" key="2">
    <source>
        <dbReference type="Pfam" id="PF07331"/>
    </source>
</evidence>
<protein>
    <submittedName>
        <fullName evidence="3">Tripartite tricarboxylate transporter TctB family protein</fullName>
    </submittedName>
</protein>
<feature type="transmembrane region" description="Helical" evidence="1">
    <location>
        <begin position="18"/>
        <end position="35"/>
    </location>
</feature>
<keyword evidence="1" id="KW-0472">Membrane</keyword>
<proteinExistence type="predicted"/>
<reference evidence="3 4" key="1">
    <citation type="submission" date="2016-10" db="EMBL/GenBank/DDBJ databases">
        <authorList>
            <person name="de Groot N.N."/>
        </authorList>
    </citation>
    <scope>NUCLEOTIDE SEQUENCE [LARGE SCALE GENOMIC DNA]</scope>
    <source>
        <strain evidence="3 4">DSM 25294</strain>
    </source>
</reference>
<organism evidence="3 4">
    <name type="scientific">Aliiruegeria lutimaris</name>
    <dbReference type="NCBI Taxonomy" id="571298"/>
    <lineage>
        <taxon>Bacteria</taxon>
        <taxon>Pseudomonadati</taxon>
        <taxon>Pseudomonadota</taxon>
        <taxon>Alphaproteobacteria</taxon>
        <taxon>Rhodobacterales</taxon>
        <taxon>Roseobacteraceae</taxon>
        <taxon>Aliiruegeria</taxon>
    </lineage>
</organism>
<name>A0A1G9JLH8_9RHOB</name>
<dbReference type="EMBL" id="FNEK01000082">
    <property type="protein sequence ID" value="SDL38460.1"/>
    <property type="molecule type" value="Genomic_DNA"/>
</dbReference>
<evidence type="ECO:0000256" key="1">
    <source>
        <dbReference type="SAM" id="Phobius"/>
    </source>
</evidence>
<dbReference type="AlphaFoldDB" id="A0A1G9JLH8"/>
<dbReference type="Pfam" id="PF07331">
    <property type="entry name" value="TctB"/>
    <property type="match status" value="1"/>
</dbReference>
<keyword evidence="1" id="KW-0812">Transmembrane</keyword>
<accession>A0A1G9JLH8</accession>
<dbReference type="STRING" id="571298.SAMN04488026_108212"/>
<dbReference type="Proteomes" id="UP000199382">
    <property type="component" value="Unassembled WGS sequence"/>
</dbReference>
<sequence length="154" mass="16392">MQGVDQVQPSIAKRASSGGVLLLIGLIILVVAWNYPVGKLTQMGPGFIPRVVGFVICALAAAIIAIDLSAPSHARGEKMHWRGLIFVSAAILIFASVVDRVGLVPSMFLAVAVSMLADFDARPLNILVYATLATLGGWLLFVVALELPIPAFWR</sequence>
<dbReference type="InterPro" id="IPR009936">
    <property type="entry name" value="DUF1468"/>
</dbReference>
<gene>
    <name evidence="3" type="ORF">SAMN04488026_108212</name>
</gene>
<dbReference type="RefSeq" id="WP_093163400.1">
    <property type="nucleotide sequence ID" value="NZ_FNEK01000082.1"/>
</dbReference>
<evidence type="ECO:0000313" key="3">
    <source>
        <dbReference type="EMBL" id="SDL38460.1"/>
    </source>
</evidence>
<feature type="transmembrane region" description="Helical" evidence="1">
    <location>
        <begin position="47"/>
        <end position="68"/>
    </location>
</feature>